<sequence length="312" mass="35999">MAHAFSSIRKLVWHNITRIKGLGECSASTKKYLCSSLCLLRAFASARESRPPSAERKGRSWTQDELDQLWQLHSAGKNVREIRSSLNTRRSWSAINEVLRSYRRSPATIRMNPWTREEEDLLVIRRQQGNTSKSIAHELGRSRASVSTKYSMMRPREAAPQARRRRWTQDEVDRALVMRAEGWTHYSIATVLGRSYEAVRQNLARQCTTDSDVVNYKRRFTSAEDEKLRSLCGKLSCFRHVADAMPDRLYGSLMIRAKTLGVWKPSGRRVPWTASEIDRLKELRRRGVSYKLCASLLPGRTEDAIRVQFARL</sequence>
<dbReference type="GeneID" id="27903089"/>
<organism evidence="3 4">
    <name type="scientific">Sphaerulina musiva (strain SO2202)</name>
    <name type="common">Poplar stem canker fungus</name>
    <name type="synonym">Septoria musiva</name>
    <dbReference type="NCBI Taxonomy" id="692275"/>
    <lineage>
        <taxon>Eukaryota</taxon>
        <taxon>Fungi</taxon>
        <taxon>Dikarya</taxon>
        <taxon>Ascomycota</taxon>
        <taxon>Pezizomycotina</taxon>
        <taxon>Dothideomycetes</taxon>
        <taxon>Dothideomycetidae</taxon>
        <taxon>Mycosphaerellales</taxon>
        <taxon>Mycosphaerellaceae</taxon>
        <taxon>Sphaerulina</taxon>
    </lineage>
</organism>
<dbReference type="PANTHER" id="PTHR45614:SF241">
    <property type="entry name" value="MYB-LIKE DNA-BINDING PROTEIN"/>
    <property type="match status" value="1"/>
</dbReference>
<keyword evidence="4" id="KW-1185">Reference proteome</keyword>
<proteinExistence type="predicted"/>
<accession>M3CDC2</accession>
<name>M3CDC2_SPHMS</name>
<dbReference type="GO" id="GO:0005634">
    <property type="term" value="C:nucleus"/>
    <property type="evidence" value="ECO:0007669"/>
    <property type="project" value="TreeGrafter"/>
</dbReference>
<dbReference type="InterPro" id="IPR001005">
    <property type="entry name" value="SANT/Myb"/>
</dbReference>
<feature type="domain" description="Myb-like" evidence="2">
    <location>
        <begin position="268"/>
        <end position="312"/>
    </location>
</feature>
<evidence type="ECO:0000313" key="3">
    <source>
        <dbReference type="EMBL" id="EMF11051.1"/>
    </source>
</evidence>
<dbReference type="AlphaFoldDB" id="M3CDC2"/>
<protein>
    <recommendedName>
        <fullName evidence="2">Myb-like domain-containing protein</fullName>
    </recommendedName>
</protein>
<reference evidence="3 4" key="1">
    <citation type="journal article" date="2012" name="PLoS Pathog.">
        <title>Diverse lifestyles and strategies of plant pathogenesis encoded in the genomes of eighteen Dothideomycetes fungi.</title>
        <authorList>
            <person name="Ohm R.A."/>
            <person name="Feau N."/>
            <person name="Henrissat B."/>
            <person name="Schoch C.L."/>
            <person name="Horwitz B.A."/>
            <person name="Barry K.W."/>
            <person name="Condon B.J."/>
            <person name="Copeland A.C."/>
            <person name="Dhillon B."/>
            <person name="Glaser F."/>
            <person name="Hesse C.N."/>
            <person name="Kosti I."/>
            <person name="LaButti K."/>
            <person name="Lindquist E.A."/>
            <person name="Lucas S."/>
            <person name="Salamov A.A."/>
            <person name="Bradshaw R.E."/>
            <person name="Ciuffetti L."/>
            <person name="Hamelin R.C."/>
            <person name="Kema G.H.J."/>
            <person name="Lawrence C."/>
            <person name="Scott J.A."/>
            <person name="Spatafora J.W."/>
            <person name="Turgeon B.G."/>
            <person name="de Wit P.J.G.M."/>
            <person name="Zhong S."/>
            <person name="Goodwin S.B."/>
            <person name="Grigoriev I.V."/>
        </authorList>
    </citation>
    <scope>NUCLEOTIDE SEQUENCE [LARGE SCALE GENOMIC DNA]</scope>
    <source>
        <strain evidence="3 4">SO2202</strain>
    </source>
</reference>
<dbReference type="Gene3D" id="1.10.10.60">
    <property type="entry name" value="Homeodomain-like"/>
    <property type="match status" value="1"/>
</dbReference>
<dbReference type="EMBL" id="KB456266">
    <property type="protein sequence ID" value="EMF11051.1"/>
    <property type="molecule type" value="Genomic_DNA"/>
</dbReference>
<dbReference type="OrthoDB" id="3650379at2759"/>
<dbReference type="GO" id="GO:0000981">
    <property type="term" value="F:DNA-binding transcription factor activity, RNA polymerase II-specific"/>
    <property type="evidence" value="ECO:0007669"/>
    <property type="project" value="TreeGrafter"/>
</dbReference>
<dbReference type="RefSeq" id="XP_016759172.1">
    <property type="nucleotide sequence ID" value="XM_016905952.1"/>
</dbReference>
<evidence type="ECO:0000259" key="2">
    <source>
        <dbReference type="SMART" id="SM00717"/>
    </source>
</evidence>
<dbReference type="GO" id="GO:0000978">
    <property type="term" value="F:RNA polymerase II cis-regulatory region sequence-specific DNA binding"/>
    <property type="evidence" value="ECO:0007669"/>
    <property type="project" value="TreeGrafter"/>
</dbReference>
<gene>
    <name evidence="3" type="ORF">SEPMUDRAFT_150076</name>
</gene>
<evidence type="ECO:0000256" key="1">
    <source>
        <dbReference type="SAM" id="MobiDB-lite"/>
    </source>
</evidence>
<dbReference type="eggNOG" id="ENOG502SXYQ">
    <property type="taxonomic scope" value="Eukaryota"/>
</dbReference>
<dbReference type="HOGENOM" id="CLU_891890_0_0_1"/>
<dbReference type="PANTHER" id="PTHR45614">
    <property type="entry name" value="MYB PROTEIN-RELATED"/>
    <property type="match status" value="1"/>
</dbReference>
<feature type="domain" description="Myb-like" evidence="2">
    <location>
        <begin position="216"/>
        <end position="263"/>
    </location>
</feature>
<dbReference type="SMART" id="SM00717">
    <property type="entry name" value="SANT"/>
    <property type="match status" value="3"/>
</dbReference>
<evidence type="ECO:0000313" key="4">
    <source>
        <dbReference type="Proteomes" id="UP000016931"/>
    </source>
</evidence>
<feature type="region of interest" description="Disordered" evidence="1">
    <location>
        <begin position="146"/>
        <end position="165"/>
    </location>
</feature>
<feature type="domain" description="Myb-like" evidence="2">
    <location>
        <begin position="110"/>
        <end position="156"/>
    </location>
</feature>
<dbReference type="InterPro" id="IPR050560">
    <property type="entry name" value="MYB_TF"/>
</dbReference>
<dbReference type="Proteomes" id="UP000016931">
    <property type="component" value="Unassembled WGS sequence"/>
</dbReference>